<dbReference type="InParanoid" id="H3AUQ2"/>
<dbReference type="GeneTree" id="ENSGT00840000130537"/>
<feature type="region of interest" description="Disordered" evidence="1">
    <location>
        <begin position="1"/>
        <end position="43"/>
    </location>
</feature>
<organism evidence="2 3">
    <name type="scientific">Latimeria chalumnae</name>
    <name type="common">Coelacanth</name>
    <dbReference type="NCBI Taxonomy" id="7897"/>
    <lineage>
        <taxon>Eukaryota</taxon>
        <taxon>Metazoa</taxon>
        <taxon>Chordata</taxon>
        <taxon>Craniata</taxon>
        <taxon>Vertebrata</taxon>
        <taxon>Euteleostomi</taxon>
        <taxon>Coelacanthiformes</taxon>
        <taxon>Coelacanthidae</taxon>
        <taxon>Latimeria</taxon>
    </lineage>
</organism>
<reference evidence="2" key="3">
    <citation type="submission" date="2025-09" db="UniProtKB">
        <authorList>
            <consortium name="Ensembl"/>
        </authorList>
    </citation>
    <scope>IDENTIFICATION</scope>
</reference>
<dbReference type="Ensembl" id="ENSLACT00000013469.1">
    <property type="protein sequence ID" value="ENSLACP00000013373.1"/>
    <property type="gene ID" value="ENSLACG00000011774.1"/>
</dbReference>
<reference evidence="3" key="1">
    <citation type="submission" date="2011-08" db="EMBL/GenBank/DDBJ databases">
        <title>The draft genome of Latimeria chalumnae.</title>
        <authorList>
            <person name="Di Palma F."/>
            <person name="Alfoldi J."/>
            <person name="Johnson J."/>
            <person name="Berlin A."/>
            <person name="Gnerre S."/>
            <person name="Jaffe D."/>
            <person name="MacCallum I."/>
            <person name="Young S."/>
            <person name="Walker B.J."/>
            <person name="Lander E."/>
            <person name="Lindblad-Toh K."/>
        </authorList>
    </citation>
    <scope>NUCLEOTIDE SEQUENCE [LARGE SCALE GENOMIC DNA]</scope>
    <source>
        <strain evidence="3">Wild caught</strain>
    </source>
</reference>
<proteinExistence type="predicted"/>
<evidence type="ECO:0008006" key="4">
    <source>
        <dbReference type="Google" id="ProtNLM"/>
    </source>
</evidence>
<dbReference type="InterPro" id="IPR004244">
    <property type="entry name" value="Transposase_22"/>
</dbReference>
<dbReference type="OMA" id="NTKACIC"/>
<dbReference type="HOGENOM" id="CLU_062834_2_0_1"/>
<feature type="compositionally biased region" description="Polar residues" evidence="1">
    <location>
        <begin position="27"/>
        <end position="38"/>
    </location>
</feature>
<feature type="compositionally biased region" description="Basic and acidic residues" evidence="1">
    <location>
        <begin position="8"/>
        <end position="21"/>
    </location>
</feature>
<evidence type="ECO:0000256" key="1">
    <source>
        <dbReference type="SAM" id="MobiDB-lite"/>
    </source>
</evidence>
<dbReference type="AlphaFoldDB" id="H3AUQ2"/>
<dbReference type="PANTHER" id="PTHR11505">
    <property type="entry name" value="L1 TRANSPOSABLE ELEMENT-RELATED"/>
    <property type="match status" value="1"/>
</dbReference>
<reference evidence="2" key="2">
    <citation type="submission" date="2025-08" db="UniProtKB">
        <authorList>
            <consortium name="Ensembl"/>
        </authorList>
    </citation>
    <scope>IDENTIFICATION</scope>
</reference>
<dbReference type="STRING" id="7897.ENSLACP00000013373"/>
<evidence type="ECO:0000313" key="2">
    <source>
        <dbReference type="Ensembl" id="ENSLACP00000013373.1"/>
    </source>
</evidence>
<accession>H3AUQ2</accession>
<protein>
    <recommendedName>
        <fullName evidence="4">L1 transposable element RRM domain-containing protein</fullName>
    </recommendedName>
</protein>
<dbReference type="Proteomes" id="UP000008672">
    <property type="component" value="Unassembled WGS sequence"/>
</dbReference>
<evidence type="ECO:0000313" key="3">
    <source>
        <dbReference type="Proteomes" id="UP000008672"/>
    </source>
</evidence>
<name>H3AUQ2_LATCH</name>
<sequence>MRVQEGMGKADKKQQSPERGIKRLKNNFESSASDTESIQDGRPSIAMVLREMKGMESSLKGFMKQLKEDVSFIKTNMLELQKEAQALDTCTNEIEQRVSDLEGNMAAVKTALKDEQLKGSRMREKLIDLEGQSRQNNLQLLGVREGTERKPWDMTDTVSELLEDIMPAGGDQIKIECAHRALSARPKPGQRPRVVIIKLLCFQDREKIIKLATEKGKIKWR</sequence>
<dbReference type="Gene3D" id="3.30.70.1820">
    <property type="entry name" value="L1 transposable element, RRM domain"/>
    <property type="match status" value="1"/>
</dbReference>
<dbReference type="EMBL" id="AFYH01165862">
    <property type="status" value="NOT_ANNOTATED_CDS"/>
    <property type="molecule type" value="Genomic_DNA"/>
</dbReference>
<keyword evidence="3" id="KW-1185">Reference proteome</keyword>